<feature type="chain" id="PRO_5002546039" description="Yeast cell wall synthesis Kre9/Knh1-like N-terminal domain-containing protein" evidence="4">
    <location>
        <begin position="20"/>
        <end position="210"/>
    </location>
</feature>
<name>A0A0G2J2L6_9EURO</name>
<dbReference type="InterPro" id="IPR018466">
    <property type="entry name" value="Kre9/Knh1-like_N"/>
</dbReference>
<dbReference type="Pfam" id="PF10342">
    <property type="entry name" value="Kre9_KNH"/>
    <property type="match status" value="1"/>
</dbReference>
<organism evidence="6 7">
    <name type="scientific">[Emmonsia] crescens</name>
    <dbReference type="NCBI Taxonomy" id="73230"/>
    <lineage>
        <taxon>Eukaryota</taxon>
        <taxon>Fungi</taxon>
        <taxon>Dikarya</taxon>
        <taxon>Ascomycota</taxon>
        <taxon>Pezizomycotina</taxon>
        <taxon>Eurotiomycetes</taxon>
        <taxon>Eurotiomycetidae</taxon>
        <taxon>Onygenales</taxon>
        <taxon>Ajellomycetaceae</taxon>
        <taxon>Emergomyces</taxon>
    </lineage>
</organism>
<keyword evidence="3" id="KW-0812">Transmembrane</keyword>
<proteinExistence type="predicted"/>
<dbReference type="PANTHER" id="PTHR40633">
    <property type="entry name" value="MATRIX PROTEIN, PUTATIVE (AFU_ORTHOLOGUE AFUA_8G05410)-RELATED"/>
    <property type="match status" value="1"/>
</dbReference>
<feature type="signal peptide" evidence="4">
    <location>
        <begin position="1"/>
        <end position="19"/>
    </location>
</feature>
<reference evidence="7" key="1">
    <citation type="journal article" date="2015" name="PLoS Genet.">
        <title>The dynamic genome and transcriptome of the human fungal pathogen Blastomyces and close relative Emmonsia.</title>
        <authorList>
            <person name="Munoz J.F."/>
            <person name="Gauthier G.M."/>
            <person name="Desjardins C.A."/>
            <person name="Gallo J.E."/>
            <person name="Holder J."/>
            <person name="Sullivan T.D."/>
            <person name="Marty A.J."/>
            <person name="Carmen J.C."/>
            <person name="Chen Z."/>
            <person name="Ding L."/>
            <person name="Gujja S."/>
            <person name="Magrini V."/>
            <person name="Misas E."/>
            <person name="Mitreva M."/>
            <person name="Priest M."/>
            <person name="Saif S."/>
            <person name="Whiston E.A."/>
            <person name="Young S."/>
            <person name="Zeng Q."/>
            <person name="Goldman W.E."/>
            <person name="Mardis E.R."/>
            <person name="Taylor J.W."/>
            <person name="McEwen J.G."/>
            <person name="Clay O.K."/>
            <person name="Klein B.S."/>
            <person name="Cuomo C.A."/>
        </authorList>
    </citation>
    <scope>NUCLEOTIDE SEQUENCE [LARGE SCALE GENOMIC DNA]</scope>
    <source>
        <strain evidence="7">UAMH 3008</strain>
    </source>
</reference>
<evidence type="ECO:0000256" key="4">
    <source>
        <dbReference type="SAM" id="SignalP"/>
    </source>
</evidence>
<gene>
    <name evidence="6" type="ORF">EMCG_01474</name>
</gene>
<feature type="region of interest" description="Disordered" evidence="2">
    <location>
        <begin position="105"/>
        <end position="183"/>
    </location>
</feature>
<comment type="caution">
    <text evidence="6">The sequence shown here is derived from an EMBL/GenBank/DDBJ whole genome shotgun (WGS) entry which is preliminary data.</text>
</comment>
<feature type="transmembrane region" description="Helical" evidence="3">
    <location>
        <begin position="186"/>
        <end position="209"/>
    </location>
</feature>
<dbReference type="EMBL" id="LCZI01000845">
    <property type="protein sequence ID" value="KKZ64214.1"/>
    <property type="molecule type" value="Genomic_DNA"/>
</dbReference>
<keyword evidence="3" id="KW-1133">Transmembrane helix</keyword>
<evidence type="ECO:0000259" key="5">
    <source>
        <dbReference type="Pfam" id="PF10342"/>
    </source>
</evidence>
<feature type="compositionally biased region" description="Low complexity" evidence="2">
    <location>
        <begin position="111"/>
        <end position="173"/>
    </location>
</feature>
<evidence type="ECO:0000313" key="6">
    <source>
        <dbReference type="EMBL" id="KKZ64214.1"/>
    </source>
</evidence>
<evidence type="ECO:0000313" key="7">
    <source>
        <dbReference type="Proteomes" id="UP000034164"/>
    </source>
</evidence>
<evidence type="ECO:0000256" key="2">
    <source>
        <dbReference type="SAM" id="MobiDB-lite"/>
    </source>
</evidence>
<protein>
    <recommendedName>
        <fullName evidence="5">Yeast cell wall synthesis Kre9/Knh1-like N-terminal domain-containing protein</fullName>
    </recommendedName>
</protein>
<keyword evidence="1 4" id="KW-0732">Signal</keyword>
<sequence>MHLIKSLLASALLVAAAVAQGISFTSFPEDVQAGKSVTVTWTGGSDEPVTITLVKGLSSDLQDVETLTTTGSDGSYTWTPESTIVNGNDYALKITQGEDFNYTNQFGISGGSETPTTTPTITSSPSSTPSSTPSSGRSSGPSSGPSNSRNSTTSTTRATTITTGVTVTPSGPTTAPPAPTATPASALSISAMSSPFALIMGVLAAFVYLH</sequence>
<dbReference type="AlphaFoldDB" id="A0A0G2J2L6"/>
<keyword evidence="3" id="KW-0472">Membrane</keyword>
<dbReference type="OrthoDB" id="5589325at2759"/>
<dbReference type="PANTHER" id="PTHR40633:SF1">
    <property type="entry name" value="GPI ANCHORED SERINE-THREONINE RICH PROTEIN (AFU_ORTHOLOGUE AFUA_1G03630)"/>
    <property type="match status" value="1"/>
</dbReference>
<dbReference type="VEuPathDB" id="FungiDB:EMCG_01474"/>
<accession>A0A0G2J2L6</accession>
<feature type="domain" description="Yeast cell wall synthesis Kre9/Knh1-like N-terminal" evidence="5">
    <location>
        <begin position="29"/>
        <end position="108"/>
    </location>
</feature>
<evidence type="ECO:0000256" key="3">
    <source>
        <dbReference type="SAM" id="Phobius"/>
    </source>
</evidence>
<dbReference type="InterPro" id="IPR052982">
    <property type="entry name" value="SRP1/TIP1-like"/>
</dbReference>
<dbReference type="Proteomes" id="UP000034164">
    <property type="component" value="Unassembled WGS sequence"/>
</dbReference>
<evidence type="ECO:0000256" key="1">
    <source>
        <dbReference type="ARBA" id="ARBA00022729"/>
    </source>
</evidence>